<gene>
    <name evidence="2" type="ORF">LODBEIA_P29410</name>
</gene>
<evidence type="ECO:0000313" key="3">
    <source>
        <dbReference type="Proteomes" id="UP001497383"/>
    </source>
</evidence>
<dbReference type="InterPro" id="IPR008011">
    <property type="entry name" value="Complex1_LYR_dom"/>
</dbReference>
<evidence type="ECO:0000259" key="1">
    <source>
        <dbReference type="Pfam" id="PF05347"/>
    </source>
</evidence>
<sequence length="115" mass="13506">MWINVNIASGLNISSRIQHTLMYARTLATSTSRSALRNAPSLEEFMFQRKVKGIYRLVLRQIYKHHERDDLVRFIRDEFKTNSTQRDLQHRKYLLSQGINQINQMSASLGLNVRV</sequence>
<reference evidence="2 3" key="1">
    <citation type="submission" date="2024-03" db="EMBL/GenBank/DDBJ databases">
        <authorList>
            <person name="Brejova B."/>
        </authorList>
    </citation>
    <scope>NUCLEOTIDE SEQUENCE [LARGE SCALE GENOMIC DNA]</scope>
    <source>
        <strain evidence="2 3">CBS 14171</strain>
    </source>
</reference>
<dbReference type="Pfam" id="PF05347">
    <property type="entry name" value="Complex1_LYR"/>
    <property type="match status" value="1"/>
</dbReference>
<evidence type="ECO:0000313" key="2">
    <source>
        <dbReference type="EMBL" id="CAK9438717.1"/>
    </source>
</evidence>
<dbReference type="RefSeq" id="XP_066829879.1">
    <property type="nucleotide sequence ID" value="XM_066972996.1"/>
</dbReference>
<organism evidence="2 3">
    <name type="scientific">Lodderomyces beijingensis</name>
    <dbReference type="NCBI Taxonomy" id="1775926"/>
    <lineage>
        <taxon>Eukaryota</taxon>
        <taxon>Fungi</taxon>
        <taxon>Dikarya</taxon>
        <taxon>Ascomycota</taxon>
        <taxon>Saccharomycotina</taxon>
        <taxon>Pichiomycetes</taxon>
        <taxon>Debaryomycetaceae</taxon>
        <taxon>Candida/Lodderomyces clade</taxon>
        <taxon>Lodderomyces</taxon>
    </lineage>
</organism>
<accession>A0ABP0ZR63</accession>
<dbReference type="GeneID" id="92208137"/>
<dbReference type="EMBL" id="OZ022407">
    <property type="protein sequence ID" value="CAK9438717.1"/>
    <property type="molecule type" value="Genomic_DNA"/>
</dbReference>
<feature type="domain" description="Complex 1 LYR protein" evidence="1">
    <location>
        <begin position="50"/>
        <end position="103"/>
    </location>
</feature>
<name>A0ABP0ZR63_9ASCO</name>
<proteinExistence type="predicted"/>
<dbReference type="Proteomes" id="UP001497383">
    <property type="component" value="Chromosome 3"/>
</dbReference>
<keyword evidence="3" id="KW-1185">Reference proteome</keyword>
<protein>
    <recommendedName>
        <fullName evidence="1">Complex 1 LYR protein domain-containing protein</fullName>
    </recommendedName>
</protein>